<accession>A0A8J6DT78</accession>
<dbReference type="PANTHER" id="PTHR24183">
    <property type="entry name" value="FIBRONECTIN TYPE 3 AND ANKYRIN REPEAT DOMAINS PROTEIN 1"/>
    <property type="match status" value="1"/>
</dbReference>
<dbReference type="Gene3D" id="1.25.40.20">
    <property type="entry name" value="Ankyrin repeat-containing domain"/>
    <property type="match status" value="1"/>
</dbReference>
<dbReference type="Proteomes" id="UP000700334">
    <property type="component" value="Unassembled WGS sequence"/>
</dbReference>
<name>A0A8J6DT78_GALPY</name>
<gene>
    <name evidence="2" type="ORF">J0S82_009713</name>
</gene>
<comment type="caution">
    <text evidence="2">The sequence shown here is derived from an EMBL/GenBank/DDBJ whole genome shotgun (WGS) entry which is preliminary data.</text>
</comment>
<dbReference type="EMBL" id="JAGFMF010011658">
    <property type="protein sequence ID" value="KAG8517478.1"/>
    <property type="molecule type" value="Genomic_DNA"/>
</dbReference>
<reference evidence="2" key="1">
    <citation type="journal article" date="2021" name="Evol. Appl.">
        <title>The genome of the Pyrenean desman and the effects of bottlenecks and inbreeding on the genomic landscape of an endangered species.</title>
        <authorList>
            <person name="Escoda L."/>
            <person name="Castresana J."/>
        </authorList>
    </citation>
    <scope>NUCLEOTIDE SEQUENCE</scope>
    <source>
        <strain evidence="2">IBE-C5619</strain>
    </source>
</reference>
<evidence type="ECO:0000256" key="1">
    <source>
        <dbReference type="PROSITE-ProRule" id="PRU00023"/>
    </source>
</evidence>
<evidence type="ECO:0000313" key="3">
    <source>
        <dbReference type="Proteomes" id="UP000700334"/>
    </source>
</evidence>
<organism evidence="2 3">
    <name type="scientific">Galemys pyrenaicus</name>
    <name type="common">Iberian desman</name>
    <name type="synonym">Pyrenean desman</name>
    <dbReference type="NCBI Taxonomy" id="202257"/>
    <lineage>
        <taxon>Eukaryota</taxon>
        <taxon>Metazoa</taxon>
        <taxon>Chordata</taxon>
        <taxon>Craniata</taxon>
        <taxon>Vertebrata</taxon>
        <taxon>Euteleostomi</taxon>
        <taxon>Mammalia</taxon>
        <taxon>Eutheria</taxon>
        <taxon>Laurasiatheria</taxon>
        <taxon>Eulipotyphla</taxon>
        <taxon>Talpidae</taxon>
        <taxon>Galemys</taxon>
    </lineage>
</organism>
<proteinExistence type="predicted"/>
<dbReference type="InterPro" id="IPR002110">
    <property type="entry name" value="Ankyrin_rpt"/>
</dbReference>
<feature type="repeat" description="ANK" evidence="1">
    <location>
        <begin position="28"/>
        <end position="60"/>
    </location>
</feature>
<dbReference type="Pfam" id="PF13637">
    <property type="entry name" value="Ank_4"/>
    <property type="match status" value="1"/>
</dbReference>
<dbReference type="OrthoDB" id="9995210at2759"/>
<sequence>MLACYAGHLDVVKCLRSHGATWETRDLGGCTALHWAADGGHCSVIEWMIRDGCEVGLGRSGPAGPPVAPRRRL</sequence>
<evidence type="ECO:0000313" key="2">
    <source>
        <dbReference type="EMBL" id="KAG8517478.1"/>
    </source>
</evidence>
<dbReference type="PANTHER" id="PTHR24183:SF1">
    <property type="entry name" value="FIBRONECTIN TYPE 3 AND ANKYRIN REPEAT DOMAINS PROTEIN 1"/>
    <property type="match status" value="1"/>
</dbReference>
<keyword evidence="1" id="KW-0040">ANK repeat</keyword>
<dbReference type="GO" id="GO:0005634">
    <property type="term" value="C:nucleus"/>
    <property type="evidence" value="ECO:0007669"/>
    <property type="project" value="TreeGrafter"/>
</dbReference>
<protein>
    <submittedName>
        <fullName evidence="2">Fibronectin type 3 and ankyrin repeat domains 1 protein</fullName>
    </submittedName>
</protein>
<dbReference type="InterPro" id="IPR036770">
    <property type="entry name" value="Ankyrin_rpt-contain_sf"/>
</dbReference>
<dbReference type="SUPFAM" id="SSF48403">
    <property type="entry name" value="Ankyrin repeat"/>
    <property type="match status" value="1"/>
</dbReference>
<dbReference type="AlphaFoldDB" id="A0A8J6DT78"/>
<dbReference type="GO" id="GO:0042981">
    <property type="term" value="P:regulation of apoptotic process"/>
    <property type="evidence" value="ECO:0007669"/>
    <property type="project" value="TreeGrafter"/>
</dbReference>
<keyword evidence="3" id="KW-1185">Reference proteome</keyword>
<dbReference type="PROSITE" id="PS50297">
    <property type="entry name" value="ANK_REP_REGION"/>
    <property type="match status" value="1"/>
</dbReference>
<dbReference type="PROSITE" id="PS50088">
    <property type="entry name" value="ANK_REPEAT"/>
    <property type="match status" value="1"/>
</dbReference>
<dbReference type="SMART" id="SM00248">
    <property type="entry name" value="ANK"/>
    <property type="match status" value="2"/>
</dbReference>